<feature type="transmembrane region" description="Helical" evidence="1">
    <location>
        <begin position="226"/>
        <end position="246"/>
    </location>
</feature>
<feature type="transmembrane region" description="Helical" evidence="1">
    <location>
        <begin position="24"/>
        <end position="47"/>
    </location>
</feature>
<keyword evidence="1" id="KW-0472">Membrane</keyword>
<sequence length="247" mass="28548">MGVSDFVSSFKIGNIDFSGLLNKVYAYAGIFLLLVIVGGIIFAYFAIRSKKKSKGEKFSIGWWRDNGNRMERDHVDEVDEIVIPGTSLRIFHNHKKDLWIPRFTKTVGGKMYYVCLTPTNQMINFDIPSLDMELKRAKIDYKDPTGALWAAENSREYIKRNYRDKSVPWWQLYQNTIASAAMIVIMAFSFILIIYLNDLLRFLSGCFLSSMSCFMYLLTSPGRLPVLIFSFIFCSSPLVKFLLFIFY</sequence>
<gene>
    <name evidence="2" type="ORF">LCGC14_0924670</name>
</gene>
<accession>A0A0F9PAF8</accession>
<organism evidence="2">
    <name type="scientific">marine sediment metagenome</name>
    <dbReference type="NCBI Taxonomy" id="412755"/>
    <lineage>
        <taxon>unclassified sequences</taxon>
        <taxon>metagenomes</taxon>
        <taxon>ecological metagenomes</taxon>
    </lineage>
</organism>
<keyword evidence="1" id="KW-1133">Transmembrane helix</keyword>
<dbReference type="AlphaFoldDB" id="A0A0F9PAF8"/>
<name>A0A0F9PAF8_9ZZZZ</name>
<evidence type="ECO:0000256" key="1">
    <source>
        <dbReference type="SAM" id="Phobius"/>
    </source>
</evidence>
<feature type="transmembrane region" description="Helical" evidence="1">
    <location>
        <begin position="172"/>
        <end position="196"/>
    </location>
</feature>
<evidence type="ECO:0000313" key="2">
    <source>
        <dbReference type="EMBL" id="KKN21502.1"/>
    </source>
</evidence>
<dbReference type="EMBL" id="LAZR01003142">
    <property type="protein sequence ID" value="KKN21502.1"/>
    <property type="molecule type" value="Genomic_DNA"/>
</dbReference>
<keyword evidence="1" id="KW-0812">Transmembrane</keyword>
<proteinExistence type="predicted"/>
<comment type="caution">
    <text evidence="2">The sequence shown here is derived from an EMBL/GenBank/DDBJ whole genome shotgun (WGS) entry which is preliminary data.</text>
</comment>
<reference evidence="2" key="1">
    <citation type="journal article" date="2015" name="Nature">
        <title>Complex archaea that bridge the gap between prokaryotes and eukaryotes.</title>
        <authorList>
            <person name="Spang A."/>
            <person name="Saw J.H."/>
            <person name="Jorgensen S.L."/>
            <person name="Zaremba-Niedzwiedzka K."/>
            <person name="Martijn J."/>
            <person name="Lind A.E."/>
            <person name="van Eijk R."/>
            <person name="Schleper C."/>
            <person name="Guy L."/>
            <person name="Ettema T.J."/>
        </authorList>
    </citation>
    <scope>NUCLEOTIDE SEQUENCE</scope>
</reference>
<protein>
    <submittedName>
        <fullName evidence="2">Uncharacterized protein</fullName>
    </submittedName>
</protein>